<sequence length="16" mass="1756">MLSSQSAHRLLNQTAV</sequence>
<name>U4LGG4_PYROM</name>
<protein>
    <submittedName>
        <fullName evidence="1">Uncharacterized protein</fullName>
    </submittedName>
</protein>
<keyword evidence="2" id="KW-1185">Reference proteome</keyword>
<gene>
    <name evidence="1" type="ORF">PCON_10327</name>
</gene>
<dbReference type="EMBL" id="HF935557">
    <property type="protein sequence ID" value="CCX31199.1"/>
    <property type="molecule type" value="Genomic_DNA"/>
</dbReference>
<proteinExistence type="predicted"/>
<accession>U4LGG4</accession>
<dbReference type="AlphaFoldDB" id="U4LGG4"/>
<organism evidence="1 2">
    <name type="scientific">Pyronema omphalodes (strain CBS 100304)</name>
    <name type="common">Pyronema confluens</name>
    <dbReference type="NCBI Taxonomy" id="1076935"/>
    <lineage>
        <taxon>Eukaryota</taxon>
        <taxon>Fungi</taxon>
        <taxon>Dikarya</taxon>
        <taxon>Ascomycota</taxon>
        <taxon>Pezizomycotina</taxon>
        <taxon>Pezizomycetes</taxon>
        <taxon>Pezizales</taxon>
        <taxon>Pyronemataceae</taxon>
        <taxon>Pyronema</taxon>
    </lineage>
</organism>
<evidence type="ECO:0000313" key="2">
    <source>
        <dbReference type="Proteomes" id="UP000018144"/>
    </source>
</evidence>
<reference evidence="1 2" key="1">
    <citation type="journal article" date="2013" name="PLoS Genet.">
        <title>The genome and development-dependent transcriptomes of Pyronema confluens: a window into fungal evolution.</title>
        <authorList>
            <person name="Traeger S."/>
            <person name="Altegoer F."/>
            <person name="Freitag M."/>
            <person name="Gabaldon T."/>
            <person name="Kempken F."/>
            <person name="Kumar A."/>
            <person name="Marcet-Houben M."/>
            <person name="Poggeler S."/>
            <person name="Stajich J.E."/>
            <person name="Nowrousian M."/>
        </authorList>
    </citation>
    <scope>NUCLEOTIDE SEQUENCE [LARGE SCALE GENOMIC DNA]</scope>
    <source>
        <strain evidence="2">CBS 100304</strain>
        <tissue evidence="1">Vegetative mycelium</tissue>
    </source>
</reference>
<dbReference type="Proteomes" id="UP000018144">
    <property type="component" value="Unassembled WGS sequence"/>
</dbReference>
<evidence type="ECO:0000313" key="1">
    <source>
        <dbReference type="EMBL" id="CCX31199.1"/>
    </source>
</evidence>